<evidence type="ECO:0000256" key="6">
    <source>
        <dbReference type="PROSITE-ProRule" id="PRU00433"/>
    </source>
</evidence>
<dbReference type="OrthoDB" id="9814708at2"/>
<dbReference type="EMBL" id="NSKD01000001">
    <property type="protein sequence ID" value="PAU82211.1"/>
    <property type="molecule type" value="Genomic_DNA"/>
</dbReference>
<dbReference type="AlphaFoldDB" id="A0A2A2F9M9"/>
<comment type="caution">
    <text evidence="10">The sequence shown here is derived from an EMBL/GenBank/DDBJ whole genome shotgun (WGS) entry which is preliminary data.</text>
</comment>
<evidence type="ECO:0000313" key="10">
    <source>
        <dbReference type="EMBL" id="PAU82211.1"/>
    </source>
</evidence>
<feature type="domain" description="Cytochrome c" evidence="9">
    <location>
        <begin position="56"/>
        <end position="136"/>
    </location>
</feature>
<dbReference type="Gene3D" id="1.10.760.10">
    <property type="entry name" value="Cytochrome c-like domain"/>
    <property type="match status" value="1"/>
</dbReference>
<evidence type="ECO:0000256" key="5">
    <source>
        <dbReference type="ARBA" id="ARBA00023004"/>
    </source>
</evidence>
<dbReference type="Proteomes" id="UP000218896">
    <property type="component" value="Unassembled WGS sequence"/>
</dbReference>
<dbReference type="InterPro" id="IPR036909">
    <property type="entry name" value="Cyt_c-like_dom_sf"/>
</dbReference>
<dbReference type="GO" id="GO:0009055">
    <property type="term" value="F:electron transfer activity"/>
    <property type="evidence" value="ECO:0007669"/>
    <property type="project" value="InterPro"/>
</dbReference>
<evidence type="ECO:0000259" key="9">
    <source>
        <dbReference type="PROSITE" id="PS51007"/>
    </source>
</evidence>
<dbReference type="GO" id="GO:0020037">
    <property type="term" value="F:heme binding"/>
    <property type="evidence" value="ECO:0007669"/>
    <property type="project" value="InterPro"/>
</dbReference>
<feature type="compositionally biased region" description="Low complexity" evidence="7">
    <location>
        <begin position="45"/>
        <end position="57"/>
    </location>
</feature>
<proteinExistence type="predicted"/>
<evidence type="ECO:0000256" key="8">
    <source>
        <dbReference type="SAM" id="SignalP"/>
    </source>
</evidence>
<dbReference type="InterPro" id="IPR009056">
    <property type="entry name" value="Cyt_c-like_dom"/>
</dbReference>
<sequence length="137" mass="14190">MNKLTRIFASLGLIVALGGSALTLAAVEDQIRERIKPTGNVNIAGEEGQQRQQQSSGPRGGEEVYADACAACHDSGAAGAPKIGDSGAWADRLSKGDETLYDHAINGFNAMPAKGGCSGCSDEEVQNAVDYMTAESE</sequence>
<keyword evidence="8" id="KW-0732">Signal</keyword>
<evidence type="ECO:0000313" key="11">
    <source>
        <dbReference type="Proteomes" id="UP000218896"/>
    </source>
</evidence>
<feature type="signal peptide" evidence="8">
    <location>
        <begin position="1"/>
        <end position="25"/>
    </location>
</feature>
<evidence type="ECO:0000256" key="3">
    <source>
        <dbReference type="ARBA" id="ARBA00022723"/>
    </source>
</evidence>
<evidence type="ECO:0000256" key="7">
    <source>
        <dbReference type="SAM" id="MobiDB-lite"/>
    </source>
</evidence>
<gene>
    <name evidence="10" type="ORF">CK501_03455</name>
</gene>
<keyword evidence="2 6" id="KW-0349">Heme</keyword>
<evidence type="ECO:0000256" key="4">
    <source>
        <dbReference type="ARBA" id="ARBA00022982"/>
    </source>
</evidence>
<reference evidence="10 11" key="1">
    <citation type="submission" date="2017-08" db="EMBL/GenBank/DDBJ databases">
        <title>Halovibrio sewagensis sp. nov., isolated from wastewater of high salinity.</title>
        <authorList>
            <person name="Dong X."/>
            <person name="Zhang G."/>
        </authorList>
    </citation>
    <scope>NUCLEOTIDE SEQUENCE [LARGE SCALE GENOMIC DNA]</scope>
    <source>
        <strain evidence="10 11">YL5-2</strain>
    </source>
</reference>
<dbReference type="SUPFAM" id="SSF46626">
    <property type="entry name" value="Cytochrome c"/>
    <property type="match status" value="1"/>
</dbReference>
<dbReference type="Pfam" id="PF13442">
    <property type="entry name" value="Cytochrome_CBB3"/>
    <property type="match status" value="1"/>
</dbReference>
<organism evidence="10 11">
    <name type="scientific">Halovibrio salipaludis</name>
    <dbReference type="NCBI Taxonomy" id="2032626"/>
    <lineage>
        <taxon>Bacteria</taxon>
        <taxon>Pseudomonadati</taxon>
        <taxon>Pseudomonadota</taxon>
        <taxon>Gammaproteobacteria</taxon>
        <taxon>Oceanospirillales</taxon>
        <taxon>Halomonadaceae</taxon>
        <taxon>Halovibrio</taxon>
    </lineage>
</organism>
<keyword evidence="11" id="KW-1185">Reference proteome</keyword>
<dbReference type="PRINTS" id="PR00607">
    <property type="entry name" value="CYTCHROMECIE"/>
</dbReference>
<evidence type="ECO:0000256" key="2">
    <source>
        <dbReference type="ARBA" id="ARBA00022617"/>
    </source>
</evidence>
<feature type="chain" id="PRO_5012923246" evidence="8">
    <location>
        <begin position="26"/>
        <end position="137"/>
    </location>
</feature>
<keyword evidence="4" id="KW-0249">Electron transport</keyword>
<keyword evidence="5 6" id="KW-0408">Iron</keyword>
<evidence type="ECO:0000256" key="1">
    <source>
        <dbReference type="ARBA" id="ARBA00022448"/>
    </source>
</evidence>
<protein>
    <submittedName>
        <fullName evidence="10">Cytochrome c5 family protein</fullName>
    </submittedName>
</protein>
<dbReference type="RefSeq" id="WP_095616306.1">
    <property type="nucleotide sequence ID" value="NZ_NSKD01000001.1"/>
</dbReference>
<feature type="region of interest" description="Disordered" evidence="7">
    <location>
        <begin position="38"/>
        <end position="63"/>
    </location>
</feature>
<accession>A0A2A2F9M9</accession>
<dbReference type="GO" id="GO:0005506">
    <property type="term" value="F:iron ion binding"/>
    <property type="evidence" value="ECO:0007669"/>
    <property type="project" value="InterPro"/>
</dbReference>
<name>A0A2A2F9M9_9GAMM</name>
<keyword evidence="1" id="KW-0813">Transport</keyword>
<dbReference type="PANTHER" id="PTHR40942">
    <property type="match status" value="1"/>
</dbReference>
<dbReference type="InterPro" id="IPR002323">
    <property type="entry name" value="Cyt_CIE"/>
</dbReference>
<keyword evidence="3 6" id="KW-0479">Metal-binding</keyword>
<dbReference type="PROSITE" id="PS51007">
    <property type="entry name" value="CYTC"/>
    <property type="match status" value="1"/>
</dbReference>
<dbReference type="PANTHER" id="PTHR40942:SF4">
    <property type="entry name" value="CYTOCHROME C5"/>
    <property type="match status" value="1"/>
</dbReference>